<sequence length="236" mass="27012">MKKISILKFFTANAEQSKALEAKLIEFRKQLKQITTDDSESESEIETLQNEIDRAQKEADALRTVQLKTISTAGFKSLPHIKLTSMSAKQEFEQRKALILLCADITEAKFNTLHAPDFIQLYEDIVDIILKPSDELKGEKLSGSSFEFDLLEPFENEAGEKFTRIKFQVPKVAHSQALADIEDDEEREDFMFRVVTGLQKEDFKYLSLNDYLALKPQVGAFFQQSAGFFRPITWKA</sequence>
<reference evidence="2" key="1">
    <citation type="submission" date="2022-03" db="EMBL/GenBank/DDBJ databases">
        <title>Sea Food Isolates.</title>
        <authorList>
            <person name="Li c."/>
        </authorList>
    </citation>
    <scope>NUCLEOTIDE SEQUENCE</scope>
    <source>
        <strain evidence="2">19PA01SH03</strain>
    </source>
</reference>
<proteinExistence type="predicted"/>
<organism evidence="2">
    <name type="scientific">bacterium 19PA01SH03</name>
    <dbReference type="NCBI Taxonomy" id="2920705"/>
    <lineage>
        <taxon>Bacteria</taxon>
    </lineage>
</organism>
<dbReference type="Pfam" id="PF10109">
    <property type="entry name" value="Phage_TAC_7"/>
    <property type="match status" value="1"/>
</dbReference>
<dbReference type="InterPro" id="IPR019289">
    <property type="entry name" value="Phage_tail_E/E"/>
</dbReference>
<evidence type="ECO:0000256" key="1">
    <source>
        <dbReference type="SAM" id="Coils"/>
    </source>
</evidence>
<dbReference type="AlphaFoldDB" id="A0AAU6SQZ8"/>
<gene>
    <name evidence="2" type="ORF">MRN70_06365</name>
</gene>
<keyword evidence="1" id="KW-0175">Coiled coil</keyword>
<protein>
    <submittedName>
        <fullName evidence="2">Phage tail assembly protein</fullName>
    </submittedName>
</protein>
<feature type="coiled-coil region" evidence="1">
    <location>
        <begin position="17"/>
        <end position="65"/>
    </location>
</feature>
<name>A0AAU6SQZ8_UNCXX</name>
<dbReference type="EMBL" id="CP095338">
    <property type="protein sequence ID" value="XAG22421.1"/>
    <property type="molecule type" value="Genomic_DNA"/>
</dbReference>
<accession>A0AAU6SQZ8</accession>
<evidence type="ECO:0000313" key="2">
    <source>
        <dbReference type="EMBL" id="XAG22421.1"/>
    </source>
</evidence>